<evidence type="ECO:0000256" key="4">
    <source>
        <dbReference type="ARBA" id="ARBA00022833"/>
    </source>
</evidence>
<dbReference type="InterPro" id="IPR013087">
    <property type="entry name" value="Znf_C2H2_type"/>
</dbReference>
<feature type="domain" description="C2H2-type" evidence="6">
    <location>
        <begin position="1"/>
        <end position="23"/>
    </location>
</feature>
<dbReference type="EMBL" id="MCFG01000671">
    <property type="protein sequence ID" value="ORX63231.1"/>
    <property type="molecule type" value="Genomic_DNA"/>
</dbReference>
<sequence length="50" mass="6155">CNKVFNRKYDLERHKRKHLDIKPYKCIICKKSFTRSDYLKGKCAFRQFIS</sequence>
<gene>
    <name evidence="7" type="ORF">BCR32DRAFT_213842</name>
</gene>
<evidence type="ECO:0000256" key="2">
    <source>
        <dbReference type="ARBA" id="ARBA00022737"/>
    </source>
</evidence>
<dbReference type="PANTHER" id="PTHR23235:SF60">
    <property type="entry name" value="STRIPE, ISOFORM D"/>
    <property type="match status" value="1"/>
</dbReference>
<dbReference type="Proteomes" id="UP000193944">
    <property type="component" value="Unassembled WGS sequence"/>
</dbReference>
<dbReference type="PANTHER" id="PTHR23235">
    <property type="entry name" value="KRUEPPEL-LIKE TRANSCRIPTION FACTOR"/>
    <property type="match status" value="1"/>
</dbReference>
<dbReference type="SUPFAM" id="SSF57667">
    <property type="entry name" value="beta-beta-alpha zinc fingers"/>
    <property type="match status" value="1"/>
</dbReference>
<comment type="caution">
    <text evidence="7">The sequence shown here is derived from an EMBL/GenBank/DDBJ whole genome shotgun (WGS) entry which is preliminary data.</text>
</comment>
<evidence type="ECO:0000259" key="6">
    <source>
        <dbReference type="PROSITE" id="PS50157"/>
    </source>
</evidence>
<keyword evidence="3 5" id="KW-0863">Zinc-finger</keyword>
<dbReference type="PROSITE" id="PS50157">
    <property type="entry name" value="ZINC_FINGER_C2H2_2"/>
    <property type="match status" value="1"/>
</dbReference>
<keyword evidence="1" id="KW-0479">Metal-binding</keyword>
<evidence type="ECO:0000256" key="5">
    <source>
        <dbReference type="PROSITE-ProRule" id="PRU00042"/>
    </source>
</evidence>
<dbReference type="OrthoDB" id="8922241at2759"/>
<feature type="non-terminal residue" evidence="7">
    <location>
        <position position="1"/>
    </location>
</feature>
<evidence type="ECO:0000256" key="1">
    <source>
        <dbReference type="ARBA" id="ARBA00022723"/>
    </source>
</evidence>
<accession>A0A1Y1VPJ9</accession>
<dbReference type="Gene3D" id="3.30.160.60">
    <property type="entry name" value="Classic Zinc Finger"/>
    <property type="match status" value="2"/>
</dbReference>
<dbReference type="GO" id="GO:0000981">
    <property type="term" value="F:DNA-binding transcription factor activity, RNA polymerase II-specific"/>
    <property type="evidence" value="ECO:0007669"/>
    <property type="project" value="TreeGrafter"/>
</dbReference>
<reference evidence="7 8" key="1">
    <citation type="submission" date="2016-08" db="EMBL/GenBank/DDBJ databases">
        <title>A Parts List for Fungal Cellulosomes Revealed by Comparative Genomics.</title>
        <authorList>
            <consortium name="DOE Joint Genome Institute"/>
            <person name="Haitjema C.H."/>
            <person name="Gilmore S.P."/>
            <person name="Henske J.K."/>
            <person name="Solomon K.V."/>
            <person name="De Groot R."/>
            <person name="Kuo A."/>
            <person name="Mondo S.J."/>
            <person name="Salamov A.A."/>
            <person name="Labutti K."/>
            <person name="Zhao Z."/>
            <person name="Chiniquy J."/>
            <person name="Barry K."/>
            <person name="Brewer H.M."/>
            <person name="Purvine S.O."/>
            <person name="Wright A.T."/>
            <person name="Boxma B."/>
            <person name="Van Alen T."/>
            <person name="Hackstein J.H."/>
            <person name="Baker S.E."/>
            <person name="Grigoriev I.V."/>
            <person name="O'Malley M.A."/>
        </authorList>
    </citation>
    <scope>NUCLEOTIDE SEQUENCE [LARGE SCALE GENOMIC DNA]</scope>
    <source>
        <strain evidence="7 8">S4</strain>
    </source>
</reference>
<dbReference type="AlphaFoldDB" id="A0A1Y1VPJ9"/>
<keyword evidence="8" id="KW-1185">Reference proteome</keyword>
<evidence type="ECO:0000256" key="3">
    <source>
        <dbReference type="ARBA" id="ARBA00022771"/>
    </source>
</evidence>
<keyword evidence="2" id="KW-0677">Repeat</keyword>
<dbReference type="GO" id="GO:0008270">
    <property type="term" value="F:zinc ion binding"/>
    <property type="evidence" value="ECO:0007669"/>
    <property type="project" value="UniProtKB-KW"/>
</dbReference>
<dbReference type="FunFam" id="3.30.160.60:FF:000100">
    <property type="entry name" value="Zinc finger 45-like"/>
    <property type="match status" value="1"/>
</dbReference>
<name>A0A1Y1VPJ9_9FUNG</name>
<proteinExistence type="predicted"/>
<evidence type="ECO:0000313" key="8">
    <source>
        <dbReference type="Proteomes" id="UP000193944"/>
    </source>
</evidence>
<reference evidence="7 8" key="2">
    <citation type="submission" date="2016-08" db="EMBL/GenBank/DDBJ databases">
        <title>Pervasive Adenine N6-methylation of Active Genes in Fungi.</title>
        <authorList>
            <consortium name="DOE Joint Genome Institute"/>
            <person name="Mondo S.J."/>
            <person name="Dannebaum R.O."/>
            <person name="Kuo R.C."/>
            <person name="Labutti K."/>
            <person name="Haridas S."/>
            <person name="Kuo A."/>
            <person name="Salamov A."/>
            <person name="Ahrendt S.R."/>
            <person name="Lipzen A."/>
            <person name="Sullivan W."/>
            <person name="Andreopoulos W.B."/>
            <person name="Clum A."/>
            <person name="Lindquist E."/>
            <person name="Daum C."/>
            <person name="Ramamoorthy G.K."/>
            <person name="Gryganskyi A."/>
            <person name="Culley D."/>
            <person name="Magnuson J.K."/>
            <person name="James T.Y."/>
            <person name="O'Malley M.A."/>
            <person name="Stajich J.E."/>
            <person name="Spatafora J.W."/>
            <person name="Visel A."/>
            <person name="Grigoriev I.V."/>
        </authorList>
    </citation>
    <scope>NUCLEOTIDE SEQUENCE [LARGE SCALE GENOMIC DNA]</scope>
    <source>
        <strain evidence="7 8">S4</strain>
    </source>
</reference>
<dbReference type="InterPro" id="IPR036236">
    <property type="entry name" value="Znf_C2H2_sf"/>
</dbReference>
<protein>
    <recommendedName>
        <fullName evidence="6">C2H2-type domain-containing protein</fullName>
    </recommendedName>
</protein>
<dbReference type="GO" id="GO:0000978">
    <property type="term" value="F:RNA polymerase II cis-regulatory region sequence-specific DNA binding"/>
    <property type="evidence" value="ECO:0007669"/>
    <property type="project" value="TreeGrafter"/>
</dbReference>
<evidence type="ECO:0000313" key="7">
    <source>
        <dbReference type="EMBL" id="ORX63231.1"/>
    </source>
</evidence>
<dbReference type="Pfam" id="PF00096">
    <property type="entry name" value="zf-C2H2"/>
    <property type="match status" value="1"/>
</dbReference>
<keyword evidence="4" id="KW-0862">Zinc</keyword>
<organism evidence="7 8">
    <name type="scientific">Anaeromyces robustus</name>
    <dbReference type="NCBI Taxonomy" id="1754192"/>
    <lineage>
        <taxon>Eukaryota</taxon>
        <taxon>Fungi</taxon>
        <taxon>Fungi incertae sedis</taxon>
        <taxon>Chytridiomycota</taxon>
        <taxon>Chytridiomycota incertae sedis</taxon>
        <taxon>Neocallimastigomycetes</taxon>
        <taxon>Neocallimastigales</taxon>
        <taxon>Neocallimastigaceae</taxon>
        <taxon>Anaeromyces</taxon>
    </lineage>
</organism>